<name>A0A162GD80_BDEBC</name>
<accession>A0A162GD80</accession>
<feature type="signal peptide" evidence="1">
    <location>
        <begin position="1"/>
        <end position="21"/>
    </location>
</feature>
<proteinExistence type="predicted"/>
<sequence length="186" mass="21013">MSFIKITIFTALSFASQVAMAESKFMLLYDDVQNHLEVIDDKEEREIISLYLKYLKSGLAKDGKLVTERIKKLSVKRKRPISTSNISLFEGAADFCGRKTRFENCSYTTGSATDEKLRPLLRAGNETAIELVLIYSGAVSLDGAEATSIQEYQELIRTEFPDKLKKIQLKNKAFFKARPINWVEGG</sequence>
<organism evidence="2 3">
    <name type="scientific">Bdellovibrio bacteriovorus</name>
    <dbReference type="NCBI Taxonomy" id="959"/>
    <lineage>
        <taxon>Bacteria</taxon>
        <taxon>Pseudomonadati</taxon>
        <taxon>Bdellovibrionota</taxon>
        <taxon>Bdellovibrionia</taxon>
        <taxon>Bdellovibrionales</taxon>
        <taxon>Pseudobdellovibrionaceae</taxon>
        <taxon>Bdellovibrio</taxon>
    </lineage>
</organism>
<dbReference type="Proteomes" id="UP000075799">
    <property type="component" value="Unassembled WGS sequence"/>
</dbReference>
<reference evidence="2 3" key="1">
    <citation type="submission" date="2016-03" db="EMBL/GenBank/DDBJ databases">
        <authorList>
            <person name="Ploux O."/>
        </authorList>
    </citation>
    <scope>NUCLEOTIDE SEQUENCE [LARGE SCALE GENOMIC DNA]</scope>
    <source>
        <strain evidence="2 3">EC13</strain>
    </source>
</reference>
<evidence type="ECO:0000256" key="1">
    <source>
        <dbReference type="SAM" id="SignalP"/>
    </source>
</evidence>
<evidence type="ECO:0000313" key="2">
    <source>
        <dbReference type="EMBL" id="KYG67859.1"/>
    </source>
</evidence>
<gene>
    <name evidence="2" type="ORF">AZI87_00850</name>
</gene>
<evidence type="ECO:0000313" key="3">
    <source>
        <dbReference type="Proteomes" id="UP000075799"/>
    </source>
</evidence>
<protein>
    <submittedName>
        <fullName evidence="2">Uncharacterized protein</fullName>
    </submittedName>
</protein>
<feature type="chain" id="PRO_5007834654" evidence="1">
    <location>
        <begin position="22"/>
        <end position="186"/>
    </location>
</feature>
<comment type="caution">
    <text evidence="2">The sequence shown here is derived from an EMBL/GenBank/DDBJ whole genome shotgun (WGS) entry which is preliminary data.</text>
</comment>
<dbReference type="EMBL" id="LUKD01000001">
    <property type="protein sequence ID" value="KYG67859.1"/>
    <property type="molecule type" value="Genomic_DNA"/>
</dbReference>
<keyword evidence="1" id="KW-0732">Signal</keyword>
<dbReference type="AlphaFoldDB" id="A0A162GD80"/>
<dbReference type="RefSeq" id="WP_063204563.1">
    <property type="nucleotide sequence ID" value="NZ_LUKD01000001.1"/>
</dbReference>